<proteinExistence type="predicted"/>
<dbReference type="AlphaFoldDB" id="A0A142CSV0"/>
<gene>
    <name evidence="1" type="ORF">A0127_01010</name>
</gene>
<reference evidence="2" key="1">
    <citation type="submission" date="2016-03" db="EMBL/GenBank/DDBJ databases">
        <authorList>
            <person name="Oger P.M."/>
        </authorList>
    </citation>
    <scope>NUCLEOTIDE SEQUENCE [LARGE SCALE GENOMIC DNA]</scope>
    <source>
        <strain evidence="2">OG-1</strain>
    </source>
</reference>
<evidence type="ECO:0000313" key="2">
    <source>
        <dbReference type="Proteomes" id="UP000073604"/>
    </source>
</evidence>
<dbReference type="KEGG" id="tpep:A0127_01010"/>
<dbReference type="Proteomes" id="UP000073604">
    <property type="component" value="Chromosome"/>
</dbReference>
<keyword evidence="2" id="KW-1185">Reference proteome</keyword>
<accession>A0A142CSV0</accession>
<name>A0A142CSV0_9EURY</name>
<dbReference type="EMBL" id="CP014750">
    <property type="protein sequence ID" value="AMQ17852.1"/>
    <property type="molecule type" value="Genomic_DNA"/>
</dbReference>
<organism evidence="1 2">
    <name type="scientific">Thermococcus peptonophilus</name>
    <dbReference type="NCBI Taxonomy" id="53952"/>
    <lineage>
        <taxon>Archaea</taxon>
        <taxon>Methanobacteriati</taxon>
        <taxon>Methanobacteriota</taxon>
        <taxon>Thermococci</taxon>
        <taxon>Thermococcales</taxon>
        <taxon>Thermococcaceae</taxon>
        <taxon>Thermococcus</taxon>
    </lineage>
</organism>
<sequence>MHYLNVTEGPKAAMRELRIENVTFYFIGDVYNAYVNDYMKHRDKYKTFDDFMPELAKVIEKVYERTEGGKKISDS</sequence>
<evidence type="ECO:0000313" key="1">
    <source>
        <dbReference type="EMBL" id="AMQ17852.1"/>
    </source>
</evidence>
<protein>
    <submittedName>
        <fullName evidence="1">Uncharacterized protein</fullName>
    </submittedName>
</protein>